<dbReference type="GO" id="GO:0000981">
    <property type="term" value="F:DNA-binding transcription factor activity, RNA polymerase II-specific"/>
    <property type="evidence" value="ECO:0007669"/>
    <property type="project" value="TreeGrafter"/>
</dbReference>
<organism evidence="1 2">
    <name type="scientific">Paramuricea clavata</name>
    <name type="common">Red gorgonian</name>
    <name type="synonym">Violescent sea-whip</name>
    <dbReference type="NCBI Taxonomy" id="317549"/>
    <lineage>
        <taxon>Eukaryota</taxon>
        <taxon>Metazoa</taxon>
        <taxon>Cnidaria</taxon>
        <taxon>Anthozoa</taxon>
        <taxon>Octocorallia</taxon>
        <taxon>Malacalcyonacea</taxon>
        <taxon>Plexauridae</taxon>
        <taxon>Paramuricea</taxon>
    </lineage>
</organism>
<dbReference type="GO" id="GO:0032502">
    <property type="term" value="P:developmental process"/>
    <property type="evidence" value="ECO:0007669"/>
    <property type="project" value="TreeGrafter"/>
</dbReference>
<dbReference type="PANTHER" id="PTHR23349">
    <property type="entry name" value="BASIC HELIX-LOOP-HELIX TRANSCRIPTION FACTOR, TWIST"/>
    <property type="match status" value="1"/>
</dbReference>
<dbReference type="Pfam" id="PF00010">
    <property type="entry name" value="HLH"/>
    <property type="match status" value="1"/>
</dbReference>
<dbReference type="OrthoDB" id="10055449at2759"/>
<keyword evidence="2" id="KW-1185">Reference proteome</keyword>
<dbReference type="InterPro" id="IPR011598">
    <property type="entry name" value="bHLH_dom"/>
</dbReference>
<dbReference type="GO" id="GO:0000977">
    <property type="term" value="F:RNA polymerase II transcription regulatory region sequence-specific DNA binding"/>
    <property type="evidence" value="ECO:0007669"/>
    <property type="project" value="TreeGrafter"/>
</dbReference>
<dbReference type="InterPro" id="IPR050283">
    <property type="entry name" value="E-box_TF_Regulators"/>
</dbReference>
<reference evidence="1" key="1">
    <citation type="submission" date="2020-04" db="EMBL/GenBank/DDBJ databases">
        <authorList>
            <person name="Alioto T."/>
            <person name="Alioto T."/>
            <person name="Gomez Garrido J."/>
        </authorList>
    </citation>
    <scope>NUCLEOTIDE SEQUENCE</scope>
    <source>
        <strain evidence="1">A484AB</strain>
    </source>
</reference>
<dbReference type="Gene3D" id="4.10.280.10">
    <property type="entry name" value="Helix-loop-helix DNA-binding domain"/>
    <property type="match status" value="1"/>
</dbReference>
<gene>
    <name evidence="1" type="ORF">PACLA_8A024601</name>
</gene>
<proteinExistence type="predicted"/>
<dbReference type="GO" id="GO:0046983">
    <property type="term" value="F:protein dimerization activity"/>
    <property type="evidence" value="ECO:0007669"/>
    <property type="project" value="InterPro"/>
</dbReference>
<comment type="caution">
    <text evidence="1">The sequence shown here is derived from an EMBL/GenBank/DDBJ whole genome shotgun (WGS) entry which is preliminary data.</text>
</comment>
<dbReference type="SMART" id="SM00353">
    <property type="entry name" value="HLH"/>
    <property type="match status" value="1"/>
</dbReference>
<sequence>MEEDQNKRAELTFLTNLHERHAKLKSKQNLDEADGFPKKTERRRTETMNLAFAHLREHIPNVPTDTKLSKIKTLRLAISYIRYLREVLDGENPGEYVVDLKRDRTIAMDIANHYDYAEKHKKEVEYETLPKRKRGRTGWPQKVWALELKNE</sequence>
<dbReference type="AlphaFoldDB" id="A0A6S7FYH6"/>
<dbReference type="InterPro" id="IPR036638">
    <property type="entry name" value="HLH_DNA-bd_sf"/>
</dbReference>
<dbReference type="SUPFAM" id="SSF47459">
    <property type="entry name" value="HLH, helix-loop-helix DNA-binding domain"/>
    <property type="match status" value="1"/>
</dbReference>
<dbReference type="EMBL" id="CACRXK020000367">
    <property type="protein sequence ID" value="CAB3981242.1"/>
    <property type="molecule type" value="Genomic_DNA"/>
</dbReference>
<evidence type="ECO:0000313" key="1">
    <source>
        <dbReference type="EMBL" id="CAB3981242.1"/>
    </source>
</evidence>
<evidence type="ECO:0000313" key="2">
    <source>
        <dbReference type="Proteomes" id="UP001152795"/>
    </source>
</evidence>
<dbReference type="Proteomes" id="UP001152795">
    <property type="component" value="Unassembled WGS sequence"/>
</dbReference>
<protein>
    <submittedName>
        <fullName evidence="1">Hand-RA, partial</fullName>
    </submittedName>
</protein>
<dbReference type="PANTHER" id="PTHR23349:SF68">
    <property type="entry name" value="FI14601P"/>
    <property type="match status" value="1"/>
</dbReference>
<dbReference type="PROSITE" id="PS50888">
    <property type="entry name" value="BHLH"/>
    <property type="match status" value="1"/>
</dbReference>
<accession>A0A6S7FYH6</accession>
<name>A0A6S7FYH6_PARCT</name>